<evidence type="ECO:0000313" key="4">
    <source>
        <dbReference type="Proteomes" id="UP000317494"/>
    </source>
</evidence>
<feature type="transmembrane region" description="Helical" evidence="2">
    <location>
        <begin position="206"/>
        <end position="224"/>
    </location>
</feature>
<evidence type="ECO:0000313" key="3">
    <source>
        <dbReference type="EMBL" id="TPX42663.1"/>
    </source>
</evidence>
<evidence type="ECO:0000256" key="1">
    <source>
        <dbReference type="SAM" id="MobiDB-lite"/>
    </source>
</evidence>
<organism evidence="3 4">
    <name type="scientific">Synchytrium endobioticum</name>
    <dbReference type="NCBI Taxonomy" id="286115"/>
    <lineage>
        <taxon>Eukaryota</taxon>
        <taxon>Fungi</taxon>
        <taxon>Fungi incertae sedis</taxon>
        <taxon>Chytridiomycota</taxon>
        <taxon>Chytridiomycota incertae sedis</taxon>
        <taxon>Chytridiomycetes</taxon>
        <taxon>Synchytriales</taxon>
        <taxon>Synchytriaceae</taxon>
        <taxon>Synchytrium</taxon>
    </lineage>
</organism>
<feature type="compositionally biased region" description="Polar residues" evidence="1">
    <location>
        <begin position="82"/>
        <end position="99"/>
    </location>
</feature>
<dbReference type="AlphaFoldDB" id="A0A507CU29"/>
<dbReference type="Proteomes" id="UP000317494">
    <property type="component" value="Unassembled WGS sequence"/>
</dbReference>
<dbReference type="EMBL" id="QEAN01000225">
    <property type="protein sequence ID" value="TPX42663.1"/>
    <property type="molecule type" value="Genomic_DNA"/>
</dbReference>
<feature type="transmembrane region" description="Helical" evidence="2">
    <location>
        <begin position="20"/>
        <end position="43"/>
    </location>
</feature>
<keyword evidence="2" id="KW-0472">Membrane</keyword>
<sequence length="386" mass="42444">MTSVYSFIEIQYDESNGVAMYYLYSSATLVYVAFIVACTGNLIRMNLWQRHQMRMHERGRGRTNGTANRTDDRGDVELTRITPHSTIHTQPHAQSTSTGGAPPRRQRPRFYIPNMLWATLMATLAVRTLWGTNKTLLVGVLHHANYTLHGTQQFADRTGIPFNAVTVLASLLGLLSATCTFIVTLLIAQGYCIARAAFADAKQSRLFVGLTCVATLLQAVVSAYGQLYPIAVAFLHVVVIRLLGVTIADLKAFHASLDRFISVTHAGAVISTMPTRRKLAMLRRALSVLQLEVVDVLFHAVLVELLWLRTPLTSAGVYGAHRNADPVQDGKKGKAPTCYIVLPPQHLHVRGQLRSSSQDLYLASPETTVFDAVQSTSVMAMAGQEP</sequence>
<feature type="compositionally biased region" description="Basic and acidic residues" evidence="1">
    <location>
        <begin position="69"/>
        <end position="78"/>
    </location>
</feature>
<protein>
    <submittedName>
        <fullName evidence="3">Uncharacterized protein</fullName>
    </submittedName>
</protein>
<comment type="caution">
    <text evidence="3">The sequence shown here is derived from an EMBL/GenBank/DDBJ whole genome shotgun (WGS) entry which is preliminary data.</text>
</comment>
<accession>A0A507CU29</accession>
<keyword evidence="2" id="KW-0812">Transmembrane</keyword>
<name>A0A507CU29_9FUNG</name>
<feature type="transmembrane region" description="Helical" evidence="2">
    <location>
        <begin position="167"/>
        <end position="194"/>
    </location>
</feature>
<proteinExistence type="predicted"/>
<evidence type="ECO:0000256" key="2">
    <source>
        <dbReference type="SAM" id="Phobius"/>
    </source>
</evidence>
<reference evidence="3 4" key="1">
    <citation type="journal article" date="2019" name="Sci. Rep.">
        <title>Comparative genomics of chytrid fungi reveal insights into the obligate biotrophic and pathogenic lifestyle of Synchytrium endobioticum.</title>
        <authorList>
            <person name="van de Vossenberg B.T.L.H."/>
            <person name="Warris S."/>
            <person name="Nguyen H.D.T."/>
            <person name="van Gent-Pelzer M.P.E."/>
            <person name="Joly D.L."/>
            <person name="van de Geest H.C."/>
            <person name="Bonants P.J.M."/>
            <person name="Smith D.S."/>
            <person name="Levesque C.A."/>
            <person name="van der Lee T.A.J."/>
        </authorList>
    </citation>
    <scope>NUCLEOTIDE SEQUENCE [LARGE SCALE GENOMIC DNA]</scope>
    <source>
        <strain evidence="3 4">MB42</strain>
    </source>
</reference>
<feature type="transmembrane region" description="Helical" evidence="2">
    <location>
        <begin position="110"/>
        <end position="130"/>
    </location>
</feature>
<gene>
    <name evidence="3" type="ORF">SeMB42_g05039</name>
</gene>
<keyword evidence="4" id="KW-1185">Reference proteome</keyword>
<feature type="region of interest" description="Disordered" evidence="1">
    <location>
        <begin position="56"/>
        <end position="106"/>
    </location>
</feature>
<keyword evidence="2" id="KW-1133">Transmembrane helix</keyword>
<dbReference type="VEuPathDB" id="FungiDB:SeMB42_g05039"/>